<dbReference type="EMBL" id="OX465081">
    <property type="protein sequence ID" value="CAI9285835.1"/>
    <property type="molecule type" value="Genomic_DNA"/>
</dbReference>
<protein>
    <submittedName>
        <fullName evidence="1">Uncharacterized protein</fullName>
    </submittedName>
</protein>
<dbReference type="AlphaFoldDB" id="A0AA36E976"/>
<proteinExistence type="predicted"/>
<dbReference type="Proteomes" id="UP001177003">
    <property type="component" value="Chromosome 5"/>
</dbReference>
<reference evidence="1" key="1">
    <citation type="submission" date="2023-04" db="EMBL/GenBank/DDBJ databases">
        <authorList>
            <person name="Vijverberg K."/>
            <person name="Xiong W."/>
            <person name="Schranz E."/>
        </authorList>
    </citation>
    <scope>NUCLEOTIDE SEQUENCE</scope>
</reference>
<evidence type="ECO:0000313" key="2">
    <source>
        <dbReference type="Proteomes" id="UP001177003"/>
    </source>
</evidence>
<name>A0AA36E976_LACSI</name>
<gene>
    <name evidence="1" type="ORF">LSALG_LOCUS25290</name>
</gene>
<organism evidence="1 2">
    <name type="scientific">Lactuca saligna</name>
    <name type="common">Willowleaf lettuce</name>
    <dbReference type="NCBI Taxonomy" id="75948"/>
    <lineage>
        <taxon>Eukaryota</taxon>
        <taxon>Viridiplantae</taxon>
        <taxon>Streptophyta</taxon>
        <taxon>Embryophyta</taxon>
        <taxon>Tracheophyta</taxon>
        <taxon>Spermatophyta</taxon>
        <taxon>Magnoliopsida</taxon>
        <taxon>eudicotyledons</taxon>
        <taxon>Gunneridae</taxon>
        <taxon>Pentapetalae</taxon>
        <taxon>asterids</taxon>
        <taxon>campanulids</taxon>
        <taxon>Asterales</taxon>
        <taxon>Asteraceae</taxon>
        <taxon>Cichorioideae</taxon>
        <taxon>Cichorieae</taxon>
        <taxon>Lactucinae</taxon>
        <taxon>Lactuca</taxon>
    </lineage>
</organism>
<sequence>MDTCENILFMDQIVSTTMLIIRVYQNLVADLNTLKYNPNIQPLIESLNYSPLKKALTMSEKVSLCHLSKAYSTSSYNSAEEVMNFEHLAVKPQPHHPGFVDTAPQPYHTRFVDLQSQPKHIGFIGMWPSPTIHM</sequence>
<keyword evidence="2" id="KW-1185">Reference proteome</keyword>
<evidence type="ECO:0000313" key="1">
    <source>
        <dbReference type="EMBL" id="CAI9285835.1"/>
    </source>
</evidence>
<accession>A0AA36E976</accession>